<dbReference type="InterPro" id="IPR004714">
    <property type="entry name" value="Cyt_oxidase_maturation_cbb3"/>
</dbReference>
<keyword evidence="1" id="KW-0812">Transmembrane</keyword>
<dbReference type="EMBL" id="VCEI01000011">
    <property type="protein sequence ID" value="TLU96377.1"/>
    <property type="molecule type" value="Genomic_DNA"/>
</dbReference>
<accession>A0A5R9KJI1</accession>
<evidence type="ECO:0000313" key="3">
    <source>
        <dbReference type="Proteomes" id="UP000309788"/>
    </source>
</evidence>
<reference evidence="2 3" key="1">
    <citation type="submission" date="2019-05" db="EMBL/GenBank/DDBJ databases">
        <authorList>
            <person name="Qu J.-H."/>
        </authorList>
    </citation>
    <scope>NUCLEOTIDE SEQUENCE [LARGE SCALE GENOMIC DNA]</scope>
    <source>
        <strain evidence="2 3">Z12</strain>
    </source>
</reference>
<name>A0A5R9KJI1_9BACT</name>
<dbReference type="Pfam" id="PF03597">
    <property type="entry name" value="FixS"/>
    <property type="match status" value="1"/>
</dbReference>
<keyword evidence="1" id="KW-0472">Membrane</keyword>
<dbReference type="RefSeq" id="WP_138280071.1">
    <property type="nucleotide sequence ID" value="NZ_BMGE01000001.1"/>
</dbReference>
<dbReference type="OrthoDB" id="9802763at2"/>
<comment type="caution">
    <text evidence="2">The sequence shown here is derived from an EMBL/GenBank/DDBJ whole genome shotgun (WGS) entry which is preliminary data.</text>
</comment>
<keyword evidence="1" id="KW-1133">Transmembrane helix</keyword>
<proteinExistence type="predicted"/>
<protein>
    <submittedName>
        <fullName evidence="2">Cbb3-type cytochrome oxidase assembly protein CcoS</fullName>
    </submittedName>
</protein>
<feature type="transmembrane region" description="Helical" evidence="1">
    <location>
        <begin position="6"/>
        <end position="26"/>
    </location>
</feature>
<gene>
    <name evidence="2" type="primary">ccoS</name>
    <name evidence="2" type="ORF">FEM55_04370</name>
</gene>
<dbReference type="Proteomes" id="UP000309788">
    <property type="component" value="Unassembled WGS sequence"/>
</dbReference>
<dbReference type="NCBIfam" id="TIGR00847">
    <property type="entry name" value="ccoS"/>
    <property type="match status" value="1"/>
</dbReference>
<organism evidence="2 3">
    <name type="scientific">Dyadobacter sediminis</name>
    <dbReference type="NCBI Taxonomy" id="1493691"/>
    <lineage>
        <taxon>Bacteria</taxon>
        <taxon>Pseudomonadati</taxon>
        <taxon>Bacteroidota</taxon>
        <taxon>Cytophagia</taxon>
        <taxon>Cytophagales</taxon>
        <taxon>Spirosomataceae</taxon>
        <taxon>Dyadobacter</taxon>
    </lineage>
</organism>
<evidence type="ECO:0000313" key="2">
    <source>
        <dbReference type="EMBL" id="TLU96377.1"/>
    </source>
</evidence>
<keyword evidence="3" id="KW-1185">Reference proteome</keyword>
<dbReference type="AlphaFoldDB" id="A0A5R9KJI1"/>
<sequence>MSAFYVMIITSLFIAAAFLSAFIWSVKKGHYDDDYTPSIRILLDDPVSEKSNRKDK</sequence>
<evidence type="ECO:0000256" key="1">
    <source>
        <dbReference type="SAM" id="Phobius"/>
    </source>
</evidence>